<keyword evidence="1" id="KW-1133">Transmembrane helix</keyword>
<sequence length="407" mass="45170">MGNESTPNNDLQHLIEKYVNKTYSKEELQRIVNEAANGSDELFAALKALWDKAENRNVEDQAHWNELFSSMMERSNVLESAEGRNSEEDKEQLPRIGRRRRFIARTAVAAAVILVVSTTLLILYSNKKQQVAVTPQTNPEKNILPGGDKAILTLADGSKIVLDTASNGTLAQQGGSKVIKIGGQISYEGQQNAGQVLYNTISTPKGGQYQLELPDGSKVWLNASSSLKFPTAFVGKERDVELSGEGYFDISHNAKLPFHVRVNDLDVRVLGTQFNVNAYDDEPSLKTTLIDGSVIVSSQSLKKASVLKPGQQGVLNKNELSVNKDVDIEEVVAWKNGQFMFTSTRLDQIMKQISRWYDVEVEFQGHNQDRVFSGIVGRGSNISEVLDIMRRAGIKFQIQGRKITVLQ</sequence>
<gene>
    <name evidence="4" type="ORF">QJ048_14440</name>
</gene>
<dbReference type="Gene3D" id="3.55.50.30">
    <property type="match status" value="1"/>
</dbReference>
<dbReference type="InterPro" id="IPR012373">
    <property type="entry name" value="Ferrdict_sens_TM"/>
</dbReference>
<dbReference type="InterPro" id="IPR032508">
    <property type="entry name" value="FecR_C"/>
</dbReference>
<comment type="caution">
    <text evidence="4">The sequence shown here is derived from an EMBL/GenBank/DDBJ whole genome shotgun (WGS) entry which is preliminary data.</text>
</comment>
<dbReference type="PANTHER" id="PTHR30273:SF2">
    <property type="entry name" value="PROTEIN FECR"/>
    <property type="match status" value="1"/>
</dbReference>
<dbReference type="Pfam" id="PF04773">
    <property type="entry name" value="FecR"/>
    <property type="match status" value="1"/>
</dbReference>
<evidence type="ECO:0000256" key="1">
    <source>
        <dbReference type="SAM" id="Phobius"/>
    </source>
</evidence>
<dbReference type="Gene3D" id="2.60.120.1440">
    <property type="match status" value="1"/>
</dbReference>
<feature type="domain" description="FecR protein" evidence="2">
    <location>
        <begin position="200"/>
        <end position="294"/>
    </location>
</feature>
<keyword evidence="5" id="KW-1185">Reference proteome</keyword>
<accession>A0ABT6RGL1</accession>
<name>A0ABT6RGL1_9BACT</name>
<dbReference type="RefSeq" id="WP_282335089.1">
    <property type="nucleotide sequence ID" value="NZ_JASBRG010000007.1"/>
</dbReference>
<dbReference type="Pfam" id="PF16344">
    <property type="entry name" value="FecR_C"/>
    <property type="match status" value="1"/>
</dbReference>
<evidence type="ECO:0000313" key="4">
    <source>
        <dbReference type="EMBL" id="MDI3320987.1"/>
    </source>
</evidence>
<protein>
    <submittedName>
        <fullName evidence="4">FecR domain-containing protein</fullName>
    </submittedName>
</protein>
<keyword evidence="1" id="KW-0812">Transmembrane</keyword>
<dbReference type="EMBL" id="JASBRG010000007">
    <property type="protein sequence ID" value="MDI3320987.1"/>
    <property type="molecule type" value="Genomic_DNA"/>
</dbReference>
<organism evidence="4 5">
    <name type="scientific">Pinibacter soli</name>
    <dbReference type="NCBI Taxonomy" id="3044211"/>
    <lineage>
        <taxon>Bacteria</taxon>
        <taxon>Pseudomonadati</taxon>
        <taxon>Bacteroidota</taxon>
        <taxon>Chitinophagia</taxon>
        <taxon>Chitinophagales</taxon>
        <taxon>Chitinophagaceae</taxon>
        <taxon>Pinibacter</taxon>
    </lineage>
</organism>
<evidence type="ECO:0000313" key="5">
    <source>
        <dbReference type="Proteomes" id="UP001226434"/>
    </source>
</evidence>
<dbReference type="PANTHER" id="PTHR30273">
    <property type="entry name" value="PERIPLASMIC SIGNAL SENSOR AND SIGMA FACTOR ACTIVATOR FECR-RELATED"/>
    <property type="match status" value="1"/>
</dbReference>
<feature type="domain" description="Protein FecR C-terminal" evidence="3">
    <location>
        <begin position="339"/>
        <end position="405"/>
    </location>
</feature>
<reference evidence="4 5" key="1">
    <citation type="submission" date="2023-05" db="EMBL/GenBank/DDBJ databases">
        <title>Genome sequence of Pinibacter sp. MAH-24.</title>
        <authorList>
            <person name="Huq M.A."/>
        </authorList>
    </citation>
    <scope>NUCLEOTIDE SEQUENCE [LARGE SCALE GENOMIC DNA]</scope>
    <source>
        <strain evidence="4 5">MAH-24</strain>
    </source>
</reference>
<proteinExistence type="predicted"/>
<evidence type="ECO:0000259" key="3">
    <source>
        <dbReference type="Pfam" id="PF16344"/>
    </source>
</evidence>
<dbReference type="Proteomes" id="UP001226434">
    <property type="component" value="Unassembled WGS sequence"/>
</dbReference>
<feature type="transmembrane region" description="Helical" evidence="1">
    <location>
        <begin position="102"/>
        <end position="124"/>
    </location>
</feature>
<keyword evidence="1" id="KW-0472">Membrane</keyword>
<evidence type="ECO:0000259" key="2">
    <source>
        <dbReference type="Pfam" id="PF04773"/>
    </source>
</evidence>
<dbReference type="InterPro" id="IPR006860">
    <property type="entry name" value="FecR"/>
</dbReference>